<evidence type="ECO:0000256" key="5">
    <source>
        <dbReference type="ARBA" id="ARBA00022764"/>
    </source>
</evidence>
<comment type="subcellular location">
    <subcellularLocation>
        <location evidence="1">Periplasm</location>
    </subcellularLocation>
</comment>
<dbReference type="Pfam" id="PF00497">
    <property type="entry name" value="SBP_bac_3"/>
    <property type="match status" value="1"/>
</dbReference>
<keyword evidence="3" id="KW-0813">Transport</keyword>
<keyword evidence="5" id="KW-0574">Periplasm</keyword>
<dbReference type="Gene3D" id="3.40.190.10">
    <property type="entry name" value="Periplasmic binding protein-like II"/>
    <property type="match status" value="2"/>
</dbReference>
<evidence type="ECO:0000256" key="4">
    <source>
        <dbReference type="ARBA" id="ARBA00022729"/>
    </source>
</evidence>
<dbReference type="PROSITE" id="PS01039">
    <property type="entry name" value="SBP_BACTERIAL_3"/>
    <property type="match status" value="1"/>
</dbReference>
<evidence type="ECO:0000256" key="2">
    <source>
        <dbReference type="ARBA" id="ARBA00010333"/>
    </source>
</evidence>
<feature type="domain" description="Solute-binding protein family 3/N-terminal" evidence="8">
    <location>
        <begin position="26"/>
        <end position="252"/>
    </location>
</feature>
<evidence type="ECO:0000313" key="10">
    <source>
        <dbReference type="Proteomes" id="UP000544872"/>
    </source>
</evidence>
<feature type="signal peptide" evidence="7">
    <location>
        <begin position="1"/>
        <end position="22"/>
    </location>
</feature>
<keyword evidence="10" id="KW-1185">Reference proteome</keyword>
<accession>A0A7X0DNJ0</accession>
<dbReference type="PANTHER" id="PTHR35936:SF13">
    <property type="entry name" value="HISTIDINE-BINDING PERIPLASMIC PROTEIN"/>
    <property type="match status" value="1"/>
</dbReference>
<evidence type="ECO:0000313" key="9">
    <source>
        <dbReference type="EMBL" id="MBB6212193.1"/>
    </source>
</evidence>
<gene>
    <name evidence="9" type="ORF">FHS48_003642</name>
</gene>
<comment type="caution">
    <text evidence="9">The sequence shown here is derived from an EMBL/GenBank/DDBJ whole genome shotgun (WGS) entry which is preliminary data.</text>
</comment>
<dbReference type="SMART" id="SM00062">
    <property type="entry name" value="PBPb"/>
    <property type="match status" value="1"/>
</dbReference>
<dbReference type="AlphaFoldDB" id="A0A7X0DNJ0"/>
<evidence type="ECO:0000256" key="1">
    <source>
        <dbReference type="ARBA" id="ARBA00004418"/>
    </source>
</evidence>
<dbReference type="GO" id="GO:0030288">
    <property type="term" value="C:outer membrane-bounded periplasmic space"/>
    <property type="evidence" value="ECO:0007669"/>
    <property type="project" value="InterPro"/>
</dbReference>
<dbReference type="RefSeq" id="WP_184265702.1">
    <property type="nucleotide sequence ID" value="NZ_JACIIX010000018.1"/>
</dbReference>
<dbReference type="Proteomes" id="UP000544872">
    <property type="component" value="Unassembled WGS sequence"/>
</dbReference>
<evidence type="ECO:0000256" key="3">
    <source>
        <dbReference type="ARBA" id="ARBA00022448"/>
    </source>
</evidence>
<sequence length="255" mass="27564">MKKSLFGLAAASIIALSATAHAAPKEVRIGTEAAYAPFEFVDPSGKIVGFEVELGDAICAAAELKCVWSNVPFDALIPQLMEKKIDGIMSSMSITEKRQKSIDFTSKYFQVPNAFVAKKGTTIELTKEALKGKKVGVQSGTTNADYLKKYFDGAVEIVRYQTQEEVNMDLVNGRLDAMVVDSVIGTEWFKTEQGKNFALASPMLKDPVFGSGVGVGLRKGDAELKGAFEKGVAKVLADGTAQKLSQKWFGVDIYK</sequence>
<dbReference type="NCBIfam" id="TIGR01096">
    <property type="entry name" value="3A0103s03R"/>
    <property type="match status" value="1"/>
</dbReference>
<dbReference type="PANTHER" id="PTHR35936">
    <property type="entry name" value="MEMBRANE-BOUND LYTIC MUREIN TRANSGLYCOSYLASE F"/>
    <property type="match status" value="1"/>
</dbReference>
<comment type="similarity">
    <text evidence="2 6">Belongs to the bacterial solute-binding protein 3 family.</text>
</comment>
<organism evidence="9 10">
    <name type="scientific">Novispirillum itersonii</name>
    <name type="common">Aquaspirillum itersonii</name>
    <dbReference type="NCBI Taxonomy" id="189"/>
    <lineage>
        <taxon>Bacteria</taxon>
        <taxon>Pseudomonadati</taxon>
        <taxon>Pseudomonadota</taxon>
        <taxon>Alphaproteobacteria</taxon>
        <taxon>Rhodospirillales</taxon>
        <taxon>Novispirillaceae</taxon>
        <taxon>Novispirillum</taxon>
    </lineage>
</organism>
<dbReference type="EMBL" id="JACIIX010000018">
    <property type="protein sequence ID" value="MBB6212193.1"/>
    <property type="molecule type" value="Genomic_DNA"/>
</dbReference>
<dbReference type="InterPro" id="IPR005768">
    <property type="entry name" value="Lys_Arg_Orn-bd"/>
</dbReference>
<proteinExistence type="inferred from homology"/>
<evidence type="ECO:0000256" key="7">
    <source>
        <dbReference type="SAM" id="SignalP"/>
    </source>
</evidence>
<dbReference type="InterPro" id="IPR018313">
    <property type="entry name" value="SBP_3_CS"/>
</dbReference>
<evidence type="ECO:0000256" key="6">
    <source>
        <dbReference type="RuleBase" id="RU003744"/>
    </source>
</evidence>
<protein>
    <submittedName>
        <fullName evidence="9">Lysine-arginine-ornithine-binding protein</fullName>
    </submittedName>
</protein>
<dbReference type="InterPro" id="IPR001638">
    <property type="entry name" value="Solute-binding_3/MltF_N"/>
</dbReference>
<evidence type="ECO:0000259" key="8">
    <source>
        <dbReference type="SMART" id="SM00062"/>
    </source>
</evidence>
<dbReference type="SUPFAM" id="SSF53850">
    <property type="entry name" value="Periplasmic binding protein-like II"/>
    <property type="match status" value="1"/>
</dbReference>
<reference evidence="9 10" key="1">
    <citation type="submission" date="2020-08" db="EMBL/GenBank/DDBJ databases">
        <title>Genomic Encyclopedia of Type Strains, Phase IV (KMG-IV): sequencing the most valuable type-strain genomes for metagenomic binning, comparative biology and taxonomic classification.</title>
        <authorList>
            <person name="Goeker M."/>
        </authorList>
    </citation>
    <scope>NUCLEOTIDE SEQUENCE [LARGE SCALE GENOMIC DNA]</scope>
    <source>
        <strain evidence="9 10">DSM 11590</strain>
    </source>
</reference>
<keyword evidence="4 7" id="KW-0732">Signal</keyword>
<name>A0A7X0DNJ0_NOVIT</name>
<feature type="chain" id="PRO_5030853777" evidence="7">
    <location>
        <begin position="23"/>
        <end position="255"/>
    </location>
</feature>